<name>A0ABN3EF48_9ACTN</name>
<keyword evidence="1" id="KW-1133">Transmembrane helix</keyword>
<evidence type="ECO:0000313" key="2">
    <source>
        <dbReference type="EMBL" id="GAA2256429.1"/>
    </source>
</evidence>
<evidence type="ECO:0000313" key="3">
    <source>
        <dbReference type="Proteomes" id="UP001500305"/>
    </source>
</evidence>
<feature type="transmembrane region" description="Helical" evidence="1">
    <location>
        <begin position="57"/>
        <end position="79"/>
    </location>
</feature>
<feature type="transmembrane region" description="Helical" evidence="1">
    <location>
        <begin position="25"/>
        <end position="45"/>
    </location>
</feature>
<keyword evidence="1" id="KW-0472">Membrane</keyword>
<dbReference type="InterPro" id="IPR021741">
    <property type="entry name" value="DUF3311"/>
</dbReference>
<evidence type="ECO:0008006" key="4">
    <source>
        <dbReference type="Google" id="ProtNLM"/>
    </source>
</evidence>
<dbReference type="Proteomes" id="UP001500305">
    <property type="component" value="Unassembled WGS sequence"/>
</dbReference>
<proteinExistence type="predicted"/>
<keyword evidence="1" id="KW-0812">Transmembrane</keyword>
<dbReference type="RefSeq" id="WP_344638307.1">
    <property type="nucleotide sequence ID" value="NZ_BAAATR010000021.1"/>
</dbReference>
<gene>
    <name evidence="2" type="ORF">GCM10010430_45340</name>
</gene>
<organism evidence="2 3">
    <name type="scientific">Kitasatospora cystarginea</name>
    <dbReference type="NCBI Taxonomy" id="58350"/>
    <lineage>
        <taxon>Bacteria</taxon>
        <taxon>Bacillati</taxon>
        <taxon>Actinomycetota</taxon>
        <taxon>Actinomycetes</taxon>
        <taxon>Kitasatosporales</taxon>
        <taxon>Streptomycetaceae</taxon>
        <taxon>Kitasatospora</taxon>
    </lineage>
</organism>
<comment type="caution">
    <text evidence="2">The sequence shown here is derived from an EMBL/GenBank/DDBJ whole genome shotgun (WGS) entry which is preliminary data.</text>
</comment>
<dbReference type="Pfam" id="PF11755">
    <property type="entry name" value="DUF3311"/>
    <property type="match status" value="1"/>
</dbReference>
<reference evidence="2 3" key="1">
    <citation type="journal article" date="2019" name="Int. J. Syst. Evol. Microbiol.">
        <title>The Global Catalogue of Microorganisms (GCM) 10K type strain sequencing project: providing services to taxonomists for standard genome sequencing and annotation.</title>
        <authorList>
            <consortium name="The Broad Institute Genomics Platform"/>
            <consortium name="The Broad Institute Genome Sequencing Center for Infectious Disease"/>
            <person name="Wu L."/>
            <person name="Ma J."/>
        </authorList>
    </citation>
    <scope>NUCLEOTIDE SEQUENCE [LARGE SCALE GENOMIC DNA]</scope>
    <source>
        <strain evidence="2 3">JCM 7356</strain>
    </source>
</reference>
<dbReference type="EMBL" id="BAAATR010000021">
    <property type="protein sequence ID" value="GAA2256429.1"/>
    <property type="molecule type" value="Genomic_DNA"/>
</dbReference>
<keyword evidence="3" id="KW-1185">Reference proteome</keyword>
<accession>A0ABN3EF48</accession>
<evidence type="ECO:0000256" key="1">
    <source>
        <dbReference type="SAM" id="Phobius"/>
    </source>
</evidence>
<sequence>MSSEVPESDAGAPEGALPQVTPERVLAGISLAVPVVALLWVSSYAKLTPALGGMPFFYWYQIAWIPVSALFTGTAYLLLNRDEQRRRAARGGEPR</sequence>
<protein>
    <recommendedName>
        <fullName evidence="4">DUF3311 domain-containing protein</fullName>
    </recommendedName>
</protein>